<dbReference type="RefSeq" id="WP_090543320.1">
    <property type="nucleotide sequence ID" value="NZ_FNSR01000001.1"/>
</dbReference>
<reference evidence="3" key="1">
    <citation type="submission" date="2016-10" db="EMBL/GenBank/DDBJ databases">
        <authorList>
            <person name="Varghese N."/>
            <person name="Submissions S."/>
        </authorList>
    </citation>
    <scope>NUCLEOTIDE SEQUENCE [LARGE SCALE GENOMIC DNA]</scope>
    <source>
        <strain evidence="3">LMG 26416</strain>
    </source>
</reference>
<dbReference type="SUPFAM" id="SSF103473">
    <property type="entry name" value="MFS general substrate transporter"/>
    <property type="match status" value="1"/>
</dbReference>
<protein>
    <submittedName>
        <fullName evidence="2">MFS transporter, ACS family, 4-hydroxyphenylacetate permease</fullName>
    </submittedName>
</protein>
<dbReference type="AlphaFoldDB" id="A0A1H7MNM4"/>
<dbReference type="EMBL" id="FOAJ01000005">
    <property type="protein sequence ID" value="SEL12920.1"/>
    <property type="molecule type" value="Genomic_DNA"/>
</dbReference>
<dbReference type="Proteomes" id="UP000199120">
    <property type="component" value="Unassembled WGS sequence"/>
</dbReference>
<gene>
    <name evidence="2" type="ORF">SAMN05192542_105103</name>
</gene>
<keyword evidence="1" id="KW-0812">Transmembrane</keyword>
<evidence type="ECO:0000313" key="3">
    <source>
        <dbReference type="Proteomes" id="UP000199120"/>
    </source>
</evidence>
<organism evidence="2 3">
    <name type="scientific">Paraburkholderia caballeronis</name>
    <dbReference type="NCBI Taxonomy" id="416943"/>
    <lineage>
        <taxon>Bacteria</taxon>
        <taxon>Pseudomonadati</taxon>
        <taxon>Pseudomonadota</taxon>
        <taxon>Betaproteobacteria</taxon>
        <taxon>Burkholderiales</taxon>
        <taxon>Burkholderiaceae</taxon>
        <taxon>Paraburkholderia</taxon>
    </lineage>
</organism>
<evidence type="ECO:0000256" key="1">
    <source>
        <dbReference type="SAM" id="Phobius"/>
    </source>
</evidence>
<feature type="transmembrane region" description="Helical" evidence="1">
    <location>
        <begin position="52"/>
        <end position="75"/>
    </location>
</feature>
<sequence length="116" mass="11771">MLLSAVGCVLTAQGTLPSLQLLGVCLASAGAYTAMSIFWTTPDQAFSIEARAVGLAVINAIGNLGSAANPLVVGWLKDVTHSYAASLFYAAILLAIGAAIVVTLPMGGPTRRAARP</sequence>
<dbReference type="InterPro" id="IPR036259">
    <property type="entry name" value="MFS_trans_sf"/>
</dbReference>
<feature type="transmembrane region" description="Helical" evidence="1">
    <location>
        <begin position="20"/>
        <end position="40"/>
    </location>
</feature>
<keyword evidence="1" id="KW-0472">Membrane</keyword>
<name>A0A1H7MNM4_9BURK</name>
<proteinExistence type="predicted"/>
<feature type="transmembrane region" description="Helical" evidence="1">
    <location>
        <begin position="87"/>
        <end position="107"/>
    </location>
</feature>
<accession>A0A1H7MNM4</accession>
<dbReference type="Gene3D" id="1.20.1250.20">
    <property type="entry name" value="MFS general substrate transporter like domains"/>
    <property type="match status" value="1"/>
</dbReference>
<evidence type="ECO:0000313" key="2">
    <source>
        <dbReference type="EMBL" id="SEL12920.1"/>
    </source>
</evidence>
<keyword evidence="3" id="KW-1185">Reference proteome</keyword>
<keyword evidence="1" id="KW-1133">Transmembrane helix</keyword>